<protein>
    <submittedName>
        <fullName evidence="3">Uncharacterized protein</fullName>
    </submittedName>
</protein>
<name>A3CJZ6_STRSV</name>
<evidence type="ECO:0000256" key="1">
    <source>
        <dbReference type="SAM" id="Coils"/>
    </source>
</evidence>
<evidence type="ECO:0000256" key="2">
    <source>
        <dbReference type="SAM" id="Phobius"/>
    </source>
</evidence>
<feature type="coiled-coil region" evidence="1">
    <location>
        <begin position="57"/>
        <end position="84"/>
    </location>
</feature>
<dbReference type="AlphaFoldDB" id="A3CJZ6"/>
<gene>
    <name evidence="3" type="ordered locus">SSA_0034</name>
</gene>
<feature type="transmembrane region" description="Helical" evidence="2">
    <location>
        <begin position="36"/>
        <end position="53"/>
    </location>
</feature>
<dbReference type="Proteomes" id="UP000002148">
    <property type="component" value="Chromosome"/>
</dbReference>
<keyword evidence="2" id="KW-0472">Membrane</keyword>
<keyword evidence="4" id="KW-1185">Reference proteome</keyword>
<keyword evidence="1" id="KW-0175">Coiled coil</keyword>
<dbReference type="KEGG" id="ssa:SSA_0034"/>
<dbReference type="RefSeq" id="WP_011836290.1">
    <property type="nucleotide sequence ID" value="NZ_CAXTYR010000002.1"/>
</dbReference>
<reference evidence="3 4" key="1">
    <citation type="journal article" date="2007" name="J. Bacteriol.">
        <title>Genome of the opportunistic pathogen Streptococcus sanguinis.</title>
        <authorList>
            <person name="Xu P."/>
            <person name="Alves J.M."/>
            <person name="Kitten T."/>
            <person name="Brown A."/>
            <person name="Chen Z."/>
            <person name="Ozaki L.S."/>
            <person name="Manque P."/>
            <person name="Ge X."/>
            <person name="Serrano M.G."/>
            <person name="Puiu D."/>
            <person name="Hendricks S."/>
            <person name="Wang Y."/>
            <person name="Chaplin M.D."/>
            <person name="Akan D."/>
            <person name="Paik S."/>
            <person name="Peterson D.L."/>
            <person name="Macrina F.L."/>
            <person name="Buck G.A."/>
        </authorList>
    </citation>
    <scope>NUCLEOTIDE SEQUENCE [LARGE SCALE GENOMIC DNA]</scope>
    <source>
        <strain evidence="3 4">SK36</strain>
    </source>
</reference>
<dbReference type="EMBL" id="CP000387">
    <property type="protein sequence ID" value="ABN43501.1"/>
    <property type="molecule type" value="Genomic_DNA"/>
</dbReference>
<organism evidence="3 4">
    <name type="scientific">Streptococcus sanguinis (strain SK36)</name>
    <dbReference type="NCBI Taxonomy" id="388919"/>
    <lineage>
        <taxon>Bacteria</taxon>
        <taxon>Bacillati</taxon>
        <taxon>Bacillota</taxon>
        <taxon>Bacilli</taxon>
        <taxon>Lactobacillales</taxon>
        <taxon>Streptococcaceae</taxon>
        <taxon>Streptococcus</taxon>
    </lineage>
</organism>
<dbReference type="PATRIC" id="fig|388919.9.peg.31"/>
<accession>A3CJZ6</accession>
<dbReference type="HOGENOM" id="CLU_1266309_0_0_9"/>
<evidence type="ECO:0000313" key="4">
    <source>
        <dbReference type="Proteomes" id="UP000002148"/>
    </source>
</evidence>
<evidence type="ECO:0000313" key="3">
    <source>
        <dbReference type="EMBL" id="ABN43501.1"/>
    </source>
</evidence>
<keyword evidence="2" id="KW-0812">Transmembrane</keyword>
<proteinExistence type="predicted"/>
<dbReference type="STRING" id="388919.SSA_0034"/>
<sequence>MFQSVFLLTTILFIVDSMNILTKIPFLSNISDRYDWLGYFGAIIGVYVTIKVFEDTLANDRLKREESEKNNQDLMSKERRLNNKPILIVRSLTFNDMINVFNSSNQENRDLIDKIGIADSAIITDQNNYIEQNSKNKVLYLELKNVGLNHAIINSYKINNEETQELIPIHTKVIVRRDQCGYLTITFSDSEFENNKLNIYYTDIFDNCYMSQFSLVGGEFKQSTSKSKYYDGKIKQTVLSEYKPERSIVNNDLN</sequence>
<keyword evidence="2" id="KW-1133">Transmembrane helix</keyword>